<dbReference type="RefSeq" id="WP_272736281.1">
    <property type="nucleotide sequence ID" value="NZ_CP116942.1"/>
</dbReference>
<keyword evidence="4" id="KW-1185">Reference proteome</keyword>
<dbReference type="Proteomes" id="UP001216390">
    <property type="component" value="Chromosome"/>
</dbReference>
<proteinExistence type="predicted"/>
<evidence type="ECO:0000313" key="4">
    <source>
        <dbReference type="Proteomes" id="UP001216390"/>
    </source>
</evidence>
<feature type="signal peptide" evidence="2">
    <location>
        <begin position="1"/>
        <end position="25"/>
    </location>
</feature>
<evidence type="ECO:0000256" key="2">
    <source>
        <dbReference type="SAM" id="SignalP"/>
    </source>
</evidence>
<dbReference type="KEGG" id="ima:PO878_19900"/>
<reference evidence="3" key="1">
    <citation type="submission" date="2023-01" db="EMBL/GenBank/DDBJ databases">
        <title>The diversity of Class Acidimicrobiia in South China Sea sediment environments and the proposal of Iamia marina sp. nov., a novel species of the genus Iamia.</title>
        <authorList>
            <person name="He Y."/>
            <person name="Tian X."/>
        </authorList>
    </citation>
    <scope>NUCLEOTIDE SEQUENCE</scope>
    <source>
        <strain evidence="3">DSM 19957</strain>
    </source>
</reference>
<evidence type="ECO:0000256" key="1">
    <source>
        <dbReference type="SAM" id="MobiDB-lite"/>
    </source>
</evidence>
<evidence type="ECO:0000313" key="3">
    <source>
        <dbReference type="EMBL" id="WCO66759.1"/>
    </source>
</evidence>
<protein>
    <recommendedName>
        <fullName evidence="5">Lipoprotein</fullName>
    </recommendedName>
</protein>
<feature type="region of interest" description="Disordered" evidence="1">
    <location>
        <begin position="27"/>
        <end position="81"/>
    </location>
</feature>
<sequence length="272" mass="27734">MTQSRPCLRLAAAALALVLVVAACSDDGDDDAEATTTTQAEETTTTAADDAGDEGSDDTTDDTTDDDGGDEGDDDADPDAEATAESVILVASDFRSDWTSEAPTPDGEELLDCVSDQDVDEVLEAEVDSDEFSLADATGDNVLGASSTGLVMADEEAATALLDEIGTNQFAGCALDQLVDGFEEDGATVIDADLSPAGDAYGVGDQSVTLNGFFSIEGDDGSTVDGELSLTMVRTGEVVTGVSVFGIGETSFPATTDEVVGVIADRHEAELG</sequence>
<accession>A0AAF0BVW3</accession>
<keyword evidence="2" id="KW-0732">Signal</keyword>
<evidence type="ECO:0008006" key="5">
    <source>
        <dbReference type="Google" id="ProtNLM"/>
    </source>
</evidence>
<feature type="chain" id="PRO_5042071502" description="Lipoprotein" evidence="2">
    <location>
        <begin position="26"/>
        <end position="272"/>
    </location>
</feature>
<organism evidence="3 4">
    <name type="scientific">Iamia majanohamensis</name>
    <dbReference type="NCBI Taxonomy" id="467976"/>
    <lineage>
        <taxon>Bacteria</taxon>
        <taxon>Bacillati</taxon>
        <taxon>Actinomycetota</taxon>
        <taxon>Acidimicrobiia</taxon>
        <taxon>Acidimicrobiales</taxon>
        <taxon>Iamiaceae</taxon>
        <taxon>Iamia</taxon>
    </lineage>
</organism>
<name>A0AAF0BVW3_9ACTN</name>
<dbReference type="PROSITE" id="PS51257">
    <property type="entry name" value="PROKAR_LIPOPROTEIN"/>
    <property type="match status" value="1"/>
</dbReference>
<feature type="compositionally biased region" description="Acidic residues" evidence="1">
    <location>
        <begin position="50"/>
        <end position="81"/>
    </location>
</feature>
<gene>
    <name evidence="3" type="ORF">PO878_19900</name>
</gene>
<dbReference type="EMBL" id="CP116942">
    <property type="protein sequence ID" value="WCO66759.1"/>
    <property type="molecule type" value="Genomic_DNA"/>
</dbReference>
<feature type="compositionally biased region" description="Low complexity" evidence="1">
    <location>
        <begin position="34"/>
        <end position="49"/>
    </location>
</feature>
<dbReference type="AlphaFoldDB" id="A0AAF0BVW3"/>